<protein>
    <recommendedName>
        <fullName evidence="1">Endonuclease/exonuclease/phosphatase domain-containing protein</fullName>
    </recommendedName>
</protein>
<evidence type="ECO:0000313" key="3">
    <source>
        <dbReference type="Proteomes" id="UP000324222"/>
    </source>
</evidence>
<comment type="caution">
    <text evidence="2">The sequence shown here is derived from an EMBL/GenBank/DDBJ whole genome shotgun (WGS) entry which is preliminary data.</text>
</comment>
<dbReference type="AlphaFoldDB" id="A0A5B7FI57"/>
<name>A0A5B7FI57_PORTR</name>
<feature type="domain" description="Endonuclease/exonuclease/phosphatase" evidence="1">
    <location>
        <begin position="78"/>
        <end position="196"/>
    </location>
</feature>
<dbReference type="Gene3D" id="3.60.10.10">
    <property type="entry name" value="Endonuclease/exonuclease/phosphatase"/>
    <property type="match status" value="1"/>
</dbReference>
<dbReference type="SUPFAM" id="SSF56219">
    <property type="entry name" value="DNase I-like"/>
    <property type="match status" value="1"/>
</dbReference>
<dbReference type="Pfam" id="PF14529">
    <property type="entry name" value="Exo_endo_phos_2"/>
    <property type="match status" value="1"/>
</dbReference>
<dbReference type="InterPro" id="IPR036691">
    <property type="entry name" value="Endo/exonu/phosph_ase_sf"/>
</dbReference>
<reference evidence="2 3" key="1">
    <citation type="submission" date="2019-05" db="EMBL/GenBank/DDBJ databases">
        <title>Another draft genome of Portunus trituberculatus and its Hox gene families provides insights of decapod evolution.</title>
        <authorList>
            <person name="Jeong J.-H."/>
            <person name="Song I."/>
            <person name="Kim S."/>
            <person name="Choi T."/>
            <person name="Kim D."/>
            <person name="Ryu S."/>
            <person name="Kim W."/>
        </authorList>
    </citation>
    <scope>NUCLEOTIDE SEQUENCE [LARGE SCALE GENOMIC DNA]</scope>
    <source>
        <tissue evidence="2">Muscle</tissue>
    </source>
</reference>
<sequence length="226" mass="25375">MATTNLATESPETQLSVATDSSPFSVPSYFLYSHFCSKAGCCIYIRNDLTCSRAHTLKSSEFITIWLRLNSHFLSKFFSAVYLSPNYSDYSKFFDYLTFKVEHILSLCPFAEISILRDFNVYHQHWLSSPFTDHPDELTFNFVILHDLEQLVQHPTHIPDRLGDKPNILDLFLTSNCSAYAVTLSSPLGSSNHNLISVSSLISPIPLRIPKSRGASGIYPLPIGGT</sequence>
<keyword evidence="3" id="KW-1185">Reference proteome</keyword>
<dbReference type="Proteomes" id="UP000324222">
    <property type="component" value="Unassembled WGS sequence"/>
</dbReference>
<accession>A0A5B7FI57</accession>
<organism evidence="2 3">
    <name type="scientific">Portunus trituberculatus</name>
    <name type="common">Swimming crab</name>
    <name type="synonym">Neptunus trituberculatus</name>
    <dbReference type="NCBI Taxonomy" id="210409"/>
    <lineage>
        <taxon>Eukaryota</taxon>
        <taxon>Metazoa</taxon>
        <taxon>Ecdysozoa</taxon>
        <taxon>Arthropoda</taxon>
        <taxon>Crustacea</taxon>
        <taxon>Multicrustacea</taxon>
        <taxon>Malacostraca</taxon>
        <taxon>Eumalacostraca</taxon>
        <taxon>Eucarida</taxon>
        <taxon>Decapoda</taxon>
        <taxon>Pleocyemata</taxon>
        <taxon>Brachyura</taxon>
        <taxon>Eubrachyura</taxon>
        <taxon>Portunoidea</taxon>
        <taxon>Portunidae</taxon>
        <taxon>Portuninae</taxon>
        <taxon>Portunus</taxon>
    </lineage>
</organism>
<dbReference type="EMBL" id="VSRR010006629">
    <property type="protein sequence ID" value="MPC45217.1"/>
    <property type="molecule type" value="Genomic_DNA"/>
</dbReference>
<evidence type="ECO:0000313" key="2">
    <source>
        <dbReference type="EMBL" id="MPC45217.1"/>
    </source>
</evidence>
<gene>
    <name evidence="2" type="ORF">E2C01_038910</name>
</gene>
<evidence type="ECO:0000259" key="1">
    <source>
        <dbReference type="Pfam" id="PF14529"/>
    </source>
</evidence>
<dbReference type="InterPro" id="IPR005135">
    <property type="entry name" value="Endo/exonuclease/phosphatase"/>
</dbReference>
<proteinExistence type="predicted"/>
<dbReference type="GO" id="GO:0003824">
    <property type="term" value="F:catalytic activity"/>
    <property type="evidence" value="ECO:0007669"/>
    <property type="project" value="InterPro"/>
</dbReference>